<keyword evidence="1" id="KW-0472">Membrane</keyword>
<feature type="transmembrane region" description="Helical" evidence="1">
    <location>
        <begin position="12"/>
        <end position="36"/>
    </location>
</feature>
<gene>
    <name evidence="2" type="ORF">RM553_12655</name>
</gene>
<evidence type="ECO:0000256" key="1">
    <source>
        <dbReference type="SAM" id="Phobius"/>
    </source>
</evidence>
<protein>
    <submittedName>
        <fullName evidence="2">Uncharacterized protein</fullName>
    </submittedName>
</protein>
<evidence type="ECO:0000313" key="3">
    <source>
        <dbReference type="Proteomes" id="UP001262889"/>
    </source>
</evidence>
<accession>A0ABU3CBH7</accession>
<name>A0ABU3CBH7_9FLAO</name>
<dbReference type="RefSeq" id="WP_311535303.1">
    <property type="nucleotide sequence ID" value="NZ_JAVRHQ010000015.1"/>
</dbReference>
<keyword evidence="1" id="KW-1133">Transmembrane helix</keyword>
<keyword evidence="1" id="KW-0812">Transmembrane</keyword>
<dbReference type="Proteomes" id="UP001262889">
    <property type="component" value="Unassembled WGS sequence"/>
</dbReference>
<comment type="caution">
    <text evidence="2">The sequence shown here is derived from an EMBL/GenBank/DDBJ whole genome shotgun (WGS) entry which is preliminary data.</text>
</comment>
<dbReference type="EMBL" id="JAVRHQ010000015">
    <property type="protein sequence ID" value="MDT0643685.1"/>
    <property type="molecule type" value="Genomic_DNA"/>
</dbReference>
<sequence>MLILQTPPISEATGILSIEKITVLGILTAIIIYLIWQTWQLKKELKDERQKIGQLVDEHKQDLKEDKKDTVEMVNRYHSLVLQLSAVNNGRQRQK</sequence>
<organism evidence="2 3">
    <name type="scientific">Autumnicola tepida</name>
    <dbReference type="NCBI Taxonomy" id="3075595"/>
    <lineage>
        <taxon>Bacteria</taxon>
        <taxon>Pseudomonadati</taxon>
        <taxon>Bacteroidota</taxon>
        <taxon>Flavobacteriia</taxon>
        <taxon>Flavobacteriales</taxon>
        <taxon>Flavobacteriaceae</taxon>
        <taxon>Autumnicola</taxon>
    </lineage>
</organism>
<reference evidence="2 3" key="1">
    <citation type="submission" date="2023-09" db="EMBL/GenBank/DDBJ databases">
        <authorList>
            <person name="Rey-Velasco X."/>
        </authorList>
    </citation>
    <scope>NUCLEOTIDE SEQUENCE [LARGE SCALE GENOMIC DNA]</scope>
    <source>
        <strain evidence="2 3">F363</strain>
    </source>
</reference>
<proteinExistence type="predicted"/>
<keyword evidence="3" id="KW-1185">Reference proteome</keyword>
<evidence type="ECO:0000313" key="2">
    <source>
        <dbReference type="EMBL" id="MDT0643685.1"/>
    </source>
</evidence>